<accession>A0A942TIG5</accession>
<feature type="transmembrane region" description="Helical" evidence="8">
    <location>
        <begin position="264"/>
        <end position="287"/>
    </location>
</feature>
<protein>
    <submittedName>
        <fullName evidence="9">Urea transporter</fullName>
    </submittedName>
</protein>
<organism evidence="9 10">
    <name type="scientific">Lederbergia citri</name>
    <dbReference type="NCBI Taxonomy" id="2833580"/>
    <lineage>
        <taxon>Bacteria</taxon>
        <taxon>Bacillati</taxon>
        <taxon>Bacillota</taxon>
        <taxon>Bacilli</taxon>
        <taxon>Bacillales</taxon>
        <taxon>Bacillaceae</taxon>
        <taxon>Lederbergia</taxon>
    </lineage>
</organism>
<feature type="transmembrane region" description="Helical" evidence="8">
    <location>
        <begin position="130"/>
        <end position="149"/>
    </location>
</feature>
<feature type="transmembrane region" description="Helical" evidence="8">
    <location>
        <begin position="12"/>
        <end position="31"/>
    </location>
</feature>
<dbReference type="PIRSF" id="PIRSF016502">
    <property type="entry name" value="Urea_transporter"/>
    <property type="match status" value="1"/>
</dbReference>
<evidence type="ECO:0000256" key="7">
    <source>
        <dbReference type="PIRSR" id="PIRSR016502-1"/>
    </source>
</evidence>
<feature type="transmembrane region" description="Helical" evidence="8">
    <location>
        <begin position="78"/>
        <end position="96"/>
    </location>
</feature>
<feature type="transmembrane region" description="Helical" evidence="8">
    <location>
        <begin position="37"/>
        <end position="66"/>
    </location>
</feature>
<comment type="caution">
    <text evidence="9">The sequence shown here is derived from an EMBL/GenBank/DDBJ whole genome shotgun (WGS) entry which is preliminary data.</text>
</comment>
<feature type="site" description="Important for channel permeability" evidence="7">
    <location>
        <position position="295"/>
    </location>
</feature>
<feature type="transmembrane region" description="Helical" evidence="8">
    <location>
        <begin position="293"/>
        <end position="312"/>
    </location>
</feature>
<dbReference type="GO" id="GO:0005886">
    <property type="term" value="C:plasma membrane"/>
    <property type="evidence" value="ECO:0007669"/>
    <property type="project" value="UniProtKB-SubCell"/>
</dbReference>
<dbReference type="GO" id="GO:0015204">
    <property type="term" value="F:urea transmembrane transporter activity"/>
    <property type="evidence" value="ECO:0007669"/>
    <property type="project" value="InterPro"/>
</dbReference>
<dbReference type="InterPro" id="IPR004937">
    <property type="entry name" value="Urea_transporter"/>
</dbReference>
<sequence>MPKNHRNSWTEGNIVQFLIASMKGISQVILIENVLTGIIILIAISCASIVLGIITLLSSILGTFVGKLGRADEAKVKQGLFGYNSVLTGIALMLYMSGPYHWIIALFGAAVAAILTATMMHFMKNKELPVLTAPFVVLTWFMLLVTYRLKTFDLSKALVPQNLSSWELNTAGEINWVEGAVGGIEQIFFLDNPFSGILLFIAVFLAGWKFGLFTIIGNTVALLVSFWLGGEHSLIYSGLYGYNAILASLAVGAFYTNHKPFGELLFSGILAAVLTVLLTASVSTWLLPYGLPALTMPFVLSTWIILGARKVLPGL</sequence>
<keyword evidence="5 8" id="KW-1133">Transmembrane helix</keyword>
<proteinExistence type="inferred from homology"/>
<evidence type="ECO:0000256" key="3">
    <source>
        <dbReference type="ARBA" id="ARBA00022475"/>
    </source>
</evidence>
<dbReference type="Gene3D" id="1.10.3430.10">
    <property type="entry name" value="Ammonium transporter AmtB like domains"/>
    <property type="match status" value="1"/>
</dbReference>
<dbReference type="PANTHER" id="PTHR10464:SF4">
    <property type="entry name" value="UREA TRANSPORTER"/>
    <property type="match status" value="1"/>
</dbReference>
<feature type="transmembrane region" description="Helical" evidence="8">
    <location>
        <begin position="102"/>
        <end position="123"/>
    </location>
</feature>
<dbReference type="RefSeq" id="WP_213126147.1">
    <property type="nucleotide sequence ID" value="NZ_JAGYPG010000003.1"/>
</dbReference>
<name>A0A942TIG5_9BACI</name>
<dbReference type="Pfam" id="PF03253">
    <property type="entry name" value="UT"/>
    <property type="match status" value="1"/>
</dbReference>
<evidence type="ECO:0000256" key="4">
    <source>
        <dbReference type="ARBA" id="ARBA00022692"/>
    </source>
</evidence>
<keyword evidence="4 8" id="KW-0812">Transmembrane</keyword>
<keyword evidence="10" id="KW-1185">Reference proteome</keyword>
<evidence type="ECO:0000256" key="6">
    <source>
        <dbReference type="ARBA" id="ARBA00023136"/>
    </source>
</evidence>
<comment type="subcellular location">
    <subcellularLocation>
        <location evidence="1">Cell membrane</location>
        <topology evidence="1">Multi-pass membrane protein</topology>
    </subcellularLocation>
</comment>
<feature type="transmembrane region" description="Helical" evidence="8">
    <location>
        <begin position="210"/>
        <end position="228"/>
    </location>
</feature>
<evidence type="ECO:0000256" key="8">
    <source>
        <dbReference type="SAM" id="Phobius"/>
    </source>
</evidence>
<feature type="transmembrane region" description="Helical" evidence="8">
    <location>
        <begin position="234"/>
        <end position="255"/>
    </location>
</feature>
<keyword evidence="3" id="KW-1003">Cell membrane</keyword>
<comment type="similarity">
    <text evidence="2">Belongs to the urea transporter family.</text>
</comment>
<dbReference type="AlphaFoldDB" id="A0A942TIG5"/>
<reference evidence="9 10" key="1">
    <citation type="submission" date="2021-05" db="EMBL/GenBank/DDBJ databases">
        <title>Novel Bacillus species.</title>
        <authorList>
            <person name="Liu G."/>
        </authorList>
    </citation>
    <scope>NUCLEOTIDE SEQUENCE [LARGE SCALE GENOMIC DNA]</scope>
    <source>
        <strain evidence="10">FJAT-49780</strain>
    </source>
</reference>
<evidence type="ECO:0000313" key="10">
    <source>
        <dbReference type="Proteomes" id="UP000681414"/>
    </source>
</evidence>
<dbReference type="PANTHER" id="PTHR10464">
    <property type="entry name" value="UREA TRANSPORTER"/>
    <property type="match status" value="1"/>
</dbReference>
<keyword evidence="6 8" id="KW-0472">Membrane</keyword>
<evidence type="ECO:0000313" key="9">
    <source>
        <dbReference type="EMBL" id="MBS4196944.1"/>
    </source>
</evidence>
<evidence type="ECO:0000256" key="2">
    <source>
        <dbReference type="ARBA" id="ARBA00005914"/>
    </source>
</evidence>
<dbReference type="Proteomes" id="UP000681414">
    <property type="component" value="Unassembled WGS sequence"/>
</dbReference>
<gene>
    <name evidence="9" type="ORF">KHA97_17990</name>
</gene>
<evidence type="ECO:0000256" key="5">
    <source>
        <dbReference type="ARBA" id="ARBA00022989"/>
    </source>
</evidence>
<dbReference type="InterPro" id="IPR029020">
    <property type="entry name" value="Ammonium/urea_transptr"/>
</dbReference>
<dbReference type="EMBL" id="JAGYPG010000003">
    <property type="protein sequence ID" value="MBS4196944.1"/>
    <property type="molecule type" value="Genomic_DNA"/>
</dbReference>
<evidence type="ECO:0000256" key="1">
    <source>
        <dbReference type="ARBA" id="ARBA00004651"/>
    </source>
</evidence>